<accession>A0A291G7G5</accession>
<protein>
    <recommendedName>
        <fullName evidence="4">Probable 2-phosphosulfolactate phosphatase</fullName>
        <ecNumber evidence="3">3.1.3.71</ecNumber>
    </recommendedName>
</protein>
<dbReference type="SUPFAM" id="SSF142823">
    <property type="entry name" value="ComB-like"/>
    <property type="match status" value="1"/>
</dbReference>
<dbReference type="PANTHER" id="PTHR37311">
    <property type="entry name" value="2-PHOSPHOSULFOLACTATE PHOSPHATASE-RELATED"/>
    <property type="match status" value="1"/>
</dbReference>
<dbReference type="KEGG" id="ceh:CEW89_01535"/>
<proteinExistence type="inferred from homology"/>
<reference evidence="8 9" key="1">
    <citation type="submission" date="2017-06" db="EMBL/GenBank/DDBJ databases">
        <title>Celeribacter sp. TSPH2 complete genome sequence.</title>
        <authorList>
            <person name="Woo J.-H."/>
            <person name="Kim H.-S."/>
        </authorList>
    </citation>
    <scope>NUCLEOTIDE SEQUENCE [LARGE SCALE GENOMIC DNA]</scope>
    <source>
        <strain evidence="8 9">TSPH2</strain>
    </source>
</reference>
<dbReference type="AlphaFoldDB" id="A0A291G7G5"/>
<sequence length="237" mass="24271">MIRTLCEWGLPGAQSLAPGADVLVVIDVLSFSTCVDVATSRGARVYPYPSRDRSAAVAEAGRLGAELAGKRRDPGYSLSPDTLTSLPSGAALVLPSPNGARISFAARDLGRPVLVGCLRNASAVADRAAYLAGPTGTIALIPAGETWPDGSLRPAIEDQIGAGAIADRLTNAHSANLSPESQIARAAFAASSLPETLRCSVSGRELTGYGFPQDIDMAAALNVSTTAPLLQDGAFIA</sequence>
<evidence type="ECO:0000256" key="4">
    <source>
        <dbReference type="ARBA" id="ARBA00021948"/>
    </source>
</evidence>
<organism evidence="8 9">
    <name type="scientific">Celeribacter ethanolicus</name>
    <dbReference type="NCBI Taxonomy" id="1758178"/>
    <lineage>
        <taxon>Bacteria</taxon>
        <taxon>Pseudomonadati</taxon>
        <taxon>Pseudomonadota</taxon>
        <taxon>Alphaproteobacteria</taxon>
        <taxon>Rhodobacterales</taxon>
        <taxon>Roseobacteraceae</taxon>
        <taxon>Celeribacter</taxon>
    </lineage>
</organism>
<evidence type="ECO:0000256" key="7">
    <source>
        <dbReference type="ARBA" id="ARBA00033711"/>
    </source>
</evidence>
<dbReference type="InterPro" id="IPR036702">
    <property type="entry name" value="ComB-like_sf"/>
</dbReference>
<comment type="similarity">
    <text evidence="2">Belongs to the ComB family.</text>
</comment>
<dbReference type="GO" id="GO:0050532">
    <property type="term" value="F:2-phosphosulfolactate phosphatase activity"/>
    <property type="evidence" value="ECO:0007669"/>
    <property type="project" value="UniProtKB-EC"/>
</dbReference>
<dbReference type="EMBL" id="CP022196">
    <property type="protein sequence ID" value="ATG46363.1"/>
    <property type="molecule type" value="Genomic_DNA"/>
</dbReference>
<dbReference type="Pfam" id="PF04029">
    <property type="entry name" value="2-ph_phosp"/>
    <property type="match status" value="1"/>
</dbReference>
<evidence type="ECO:0000256" key="1">
    <source>
        <dbReference type="ARBA" id="ARBA00001946"/>
    </source>
</evidence>
<dbReference type="InterPro" id="IPR005238">
    <property type="entry name" value="ComB-like"/>
</dbReference>
<dbReference type="RefSeq" id="WP_096804650.1">
    <property type="nucleotide sequence ID" value="NZ_CP022196.1"/>
</dbReference>
<evidence type="ECO:0000256" key="3">
    <source>
        <dbReference type="ARBA" id="ARBA00012953"/>
    </source>
</evidence>
<comment type="cofactor">
    <cofactor evidence="1">
        <name>Mg(2+)</name>
        <dbReference type="ChEBI" id="CHEBI:18420"/>
    </cofactor>
</comment>
<dbReference type="GO" id="GO:0050545">
    <property type="term" value="F:sulfopyruvate decarboxylase activity"/>
    <property type="evidence" value="ECO:0007669"/>
    <property type="project" value="TreeGrafter"/>
</dbReference>
<dbReference type="Proteomes" id="UP000217935">
    <property type="component" value="Chromosome"/>
</dbReference>
<evidence type="ECO:0000313" key="8">
    <source>
        <dbReference type="EMBL" id="ATG46363.1"/>
    </source>
</evidence>
<dbReference type="EC" id="3.1.3.71" evidence="3"/>
<dbReference type="Gene3D" id="3.90.1560.10">
    <property type="entry name" value="ComB-like"/>
    <property type="match status" value="1"/>
</dbReference>
<keyword evidence="5" id="KW-0378">Hydrolase</keyword>
<dbReference type="OrthoDB" id="8588453at2"/>
<comment type="catalytic activity">
    <reaction evidence="7">
        <text>(2R)-O-phospho-3-sulfolactate + H2O = (2R)-3-sulfolactate + phosphate</text>
        <dbReference type="Rhea" id="RHEA:23416"/>
        <dbReference type="ChEBI" id="CHEBI:15377"/>
        <dbReference type="ChEBI" id="CHEBI:15597"/>
        <dbReference type="ChEBI" id="CHEBI:43474"/>
        <dbReference type="ChEBI" id="CHEBI:58738"/>
        <dbReference type="EC" id="3.1.3.71"/>
    </reaction>
</comment>
<gene>
    <name evidence="8" type="ORF">CEW89_01535</name>
</gene>
<dbReference type="PANTHER" id="PTHR37311:SF1">
    <property type="entry name" value="2-PHOSPHOSULFOLACTATE PHOSPHATASE-RELATED"/>
    <property type="match status" value="1"/>
</dbReference>
<keyword evidence="9" id="KW-1185">Reference proteome</keyword>
<evidence type="ECO:0000256" key="6">
    <source>
        <dbReference type="ARBA" id="ARBA00022842"/>
    </source>
</evidence>
<dbReference type="GO" id="GO:0000287">
    <property type="term" value="F:magnesium ion binding"/>
    <property type="evidence" value="ECO:0007669"/>
    <property type="project" value="InterPro"/>
</dbReference>
<evidence type="ECO:0000313" key="9">
    <source>
        <dbReference type="Proteomes" id="UP000217935"/>
    </source>
</evidence>
<evidence type="ECO:0000256" key="2">
    <source>
        <dbReference type="ARBA" id="ARBA00009997"/>
    </source>
</evidence>
<evidence type="ECO:0000256" key="5">
    <source>
        <dbReference type="ARBA" id="ARBA00022801"/>
    </source>
</evidence>
<keyword evidence="6" id="KW-0460">Magnesium</keyword>
<name>A0A291G7G5_9RHOB</name>